<organism evidence="10 11">
    <name type="scientific">Holothuria leucospilota</name>
    <name type="common">Black long sea cucumber</name>
    <name type="synonym">Mertensiothuria leucospilota</name>
    <dbReference type="NCBI Taxonomy" id="206669"/>
    <lineage>
        <taxon>Eukaryota</taxon>
        <taxon>Metazoa</taxon>
        <taxon>Echinodermata</taxon>
        <taxon>Eleutherozoa</taxon>
        <taxon>Echinozoa</taxon>
        <taxon>Holothuroidea</taxon>
        <taxon>Aspidochirotacea</taxon>
        <taxon>Aspidochirotida</taxon>
        <taxon>Holothuriidae</taxon>
        <taxon>Holothuria</taxon>
    </lineage>
</organism>
<dbReference type="InterPro" id="IPR008972">
    <property type="entry name" value="Cupredoxin"/>
</dbReference>
<evidence type="ECO:0000259" key="9">
    <source>
        <dbReference type="Pfam" id="PF07732"/>
    </source>
</evidence>
<feature type="compositionally biased region" description="Basic and acidic residues" evidence="5">
    <location>
        <begin position="394"/>
        <end position="423"/>
    </location>
</feature>
<dbReference type="GO" id="GO:0005886">
    <property type="term" value="C:plasma membrane"/>
    <property type="evidence" value="ECO:0007669"/>
    <property type="project" value="TreeGrafter"/>
</dbReference>
<keyword evidence="2" id="KW-0479">Metal-binding</keyword>
<dbReference type="PANTHER" id="PTHR11709">
    <property type="entry name" value="MULTI-COPPER OXIDASE"/>
    <property type="match status" value="1"/>
</dbReference>
<dbReference type="Pfam" id="PF00394">
    <property type="entry name" value="Cu-oxidase"/>
    <property type="match status" value="1"/>
</dbReference>
<comment type="similarity">
    <text evidence="1">Belongs to the multicopper oxidase family.</text>
</comment>
<protein>
    <submittedName>
        <fullName evidence="10">Laccase-12</fullName>
    </submittedName>
</protein>
<dbReference type="AlphaFoldDB" id="A0A9Q1BJD7"/>
<evidence type="ECO:0000313" key="10">
    <source>
        <dbReference type="EMBL" id="KAJ8027699.1"/>
    </source>
</evidence>
<dbReference type="InterPro" id="IPR011707">
    <property type="entry name" value="Cu-oxidase-like_N"/>
</dbReference>
<dbReference type="Pfam" id="PF07731">
    <property type="entry name" value="Cu-oxidase_2"/>
    <property type="match status" value="1"/>
</dbReference>
<feature type="domain" description="Plastocyanin-like" evidence="8">
    <location>
        <begin position="472"/>
        <end position="596"/>
    </location>
</feature>
<feature type="region of interest" description="Disordered" evidence="5">
    <location>
        <begin position="388"/>
        <end position="429"/>
    </location>
</feature>
<proteinExistence type="inferred from homology"/>
<feature type="transmembrane region" description="Helical" evidence="6">
    <location>
        <begin position="641"/>
        <end position="662"/>
    </location>
</feature>
<dbReference type="GO" id="GO:0016491">
    <property type="term" value="F:oxidoreductase activity"/>
    <property type="evidence" value="ECO:0007669"/>
    <property type="project" value="UniProtKB-KW"/>
</dbReference>
<evidence type="ECO:0000313" key="11">
    <source>
        <dbReference type="Proteomes" id="UP001152320"/>
    </source>
</evidence>
<evidence type="ECO:0000259" key="8">
    <source>
        <dbReference type="Pfam" id="PF07731"/>
    </source>
</evidence>
<dbReference type="CDD" id="cd13858">
    <property type="entry name" value="CuRO_1_tcLCC2_insect_like"/>
    <property type="match status" value="1"/>
</dbReference>
<evidence type="ECO:0000256" key="5">
    <source>
        <dbReference type="SAM" id="MobiDB-lite"/>
    </source>
</evidence>
<name>A0A9Q1BJD7_HOLLE</name>
<accession>A0A9Q1BJD7</accession>
<keyword evidence="4" id="KW-0186">Copper</keyword>
<evidence type="ECO:0000256" key="4">
    <source>
        <dbReference type="ARBA" id="ARBA00023008"/>
    </source>
</evidence>
<dbReference type="PROSITE" id="PS00079">
    <property type="entry name" value="MULTICOPPER_OXIDASE1"/>
    <property type="match status" value="1"/>
</dbReference>
<feature type="domain" description="Plastocyanin-like" evidence="9">
    <location>
        <begin position="30"/>
        <end position="144"/>
    </location>
</feature>
<dbReference type="CDD" id="cd13884">
    <property type="entry name" value="CuRO_2_tcLCC_insect_like"/>
    <property type="match status" value="1"/>
</dbReference>
<dbReference type="CDD" id="cd13905">
    <property type="entry name" value="CuRO_3_tcLLC2_insect_like"/>
    <property type="match status" value="1"/>
</dbReference>
<dbReference type="InterPro" id="IPR011706">
    <property type="entry name" value="Cu-oxidase_C"/>
</dbReference>
<dbReference type="Pfam" id="PF07732">
    <property type="entry name" value="Cu-oxidase_3"/>
    <property type="match status" value="1"/>
</dbReference>
<dbReference type="OrthoDB" id="2121828at2759"/>
<evidence type="ECO:0000259" key="7">
    <source>
        <dbReference type="Pfam" id="PF00394"/>
    </source>
</evidence>
<keyword evidence="6" id="KW-0812">Transmembrane</keyword>
<evidence type="ECO:0000256" key="1">
    <source>
        <dbReference type="ARBA" id="ARBA00010609"/>
    </source>
</evidence>
<dbReference type="PANTHER" id="PTHR11709:SF394">
    <property type="entry name" value="FI03373P-RELATED"/>
    <property type="match status" value="1"/>
</dbReference>
<evidence type="ECO:0000256" key="6">
    <source>
        <dbReference type="SAM" id="Phobius"/>
    </source>
</evidence>
<dbReference type="InterPro" id="IPR001117">
    <property type="entry name" value="Cu-oxidase_2nd"/>
</dbReference>
<evidence type="ECO:0000256" key="2">
    <source>
        <dbReference type="ARBA" id="ARBA00022723"/>
    </source>
</evidence>
<dbReference type="GO" id="GO:0005507">
    <property type="term" value="F:copper ion binding"/>
    <property type="evidence" value="ECO:0007669"/>
    <property type="project" value="InterPro"/>
</dbReference>
<reference evidence="10" key="1">
    <citation type="submission" date="2021-10" db="EMBL/GenBank/DDBJ databases">
        <title>Tropical sea cucumber genome reveals ecological adaptation and Cuvierian tubules defense mechanism.</title>
        <authorList>
            <person name="Chen T."/>
        </authorList>
    </citation>
    <scope>NUCLEOTIDE SEQUENCE</scope>
    <source>
        <strain evidence="10">Nanhai2018</strain>
        <tissue evidence="10">Muscle</tissue>
    </source>
</reference>
<keyword evidence="11" id="KW-1185">Reference proteome</keyword>
<keyword evidence="6" id="KW-0472">Membrane</keyword>
<dbReference type="Proteomes" id="UP001152320">
    <property type="component" value="Chromosome 15"/>
</dbReference>
<dbReference type="InterPro" id="IPR045087">
    <property type="entry name" value="Cu-oxidase_fam"/>
</dbReference>
<dbReference type="InterPro" id="IPR002355">
    <property type="entry name" value="Cu_oxidase_Cu_BS"/>
</dbReference>
<feature type="domain" description="Plastocyanin-like" evidence="7">
    <location>
        <begin position="160"/>
        <end position="315"/>
    </location>
</feature>
<dbReference type="InterPro" id="IPR033138">
    <property type="entry name" value="Cu_oxidase_CS"/>
</dbReference>
<keyword evidence="6" id="KW-1133">Transmembrane helix</keyword>
<comment type="caution">
    <text evidence="10">The sequence shown here is derived from an EMBL/GenBank/DDBJ whole genome shotgun (WGS) entry which is preliminary data.</text>
</comment>
<dbReference type="Gene3D" id="2.60.40.420">
    <property type="entry name" value="Cupredoxins - blue copper proteins"/>
    <property type="match status" value="3"/>
</dbReference>
<sequence>MCDYHFRVEWFSSMSTFCGNCPIKDTDCDNDNCIPLNGVQRPIITVNRLYPGPSIQVCEGDTINVTVQNLLDDHGELTIHWHGIHQVDTPFMDGAPKVTQCPIPYGSSFVYTFNAAQSGTHFWHAHSGLQRADGCAGTLVVRQPLQTDVHQNNYEIDDEAHVLLINDWFDQPTLSSFIGHHLAGRPNTPDAILINGHGEKQPFETTHNTINQTVFTPREILRVTPGKTHRFRVASNGITNCPLQISIVNHTVAVIASDGRPVKPLQVDAFVMFAGERFDFVLTADKPVGNYWLQVKGLGDCSSRYELALIQYEGAHAHNMERVSKPFNVMGTILNPYNAEDIPGDDVIPIHSLEALEGDMDDVLGTDVTTYYLPLDFNSVSRYGEVSDGNMDSHGSDMHMHDGGHSHTKRAHDDSNDHTHHQDTSSNGHVHGEITAQINHVSFRVPRANLLTQKEDIDPTSLCDFSTIDPKCKSTYCECTQVIPARLGEVIELVLVDEGFGSDQSHPMHIHGHAFRVVAQQRIGDSVSVDHVKEMDNMGNIDRDLESAPLKDTVAVPDGGYTIIRFLASNPGWWLFHCHIQFHLSNGMSLVIKVGEEKDFPAAPDNFPTCNDWPAASTKVHKHENEDDQNMTNVTLTCTGAAPLVSSLASAWISLLAFLSIIMSGTI</sequence>
<dbReference type="FunFam" id="2.60.40.420:FF:000045">
    <property type="entry name" value="Laccase 2"/>
    <property type="match status" value="1"/>
</dbReference>
<dbReference type="EMBL" id="JAIZAY010000015">
    <property type="protein sequence ID" value="KAJ8027699.1"/>
    <property type="molecule type" value="Genomic_DNA"/>
</dbReference>
<dbReference type="PROSITE" id="PS00080">
    <property type="entry name" value="MULTICOPPER_OXIDASE2"/>
    <property type="match status" value="1"/>
</dbReference>
<dbReference type="GO" id="GO:0006826">
    <property type="term" value="P:iron ion transport"/>
    <property type="evidence" value="ECO:0007669"/>
    <property type="project" value="TreeGrafter"/>
</dbReference>
<gene>
    <name evidence="10" type="ORF">HOLleu_29725</name>
</gene>
<dbReference type="SUPFAM" id="SSF49503">
    <property type="entry name" value="Cupredoxins"/>
    <property type="match status" value="3"/>
</dbReference>
<evidence type="ECO:0000256" key="3">
    <source>
        <dbReference type="ARBA" id="ARBA00023002"/>
    </source>
</evidence>
<keyword evidence="3" id="KW-0560">Oxidoreductase</keyword>